<evidence type="ECO:0000313" key="2">
    <source>
        <dbReference type="Proteomes" id="UP001230908"/>
    </source>
</evidence>
<sequence>MLRPGYDRCLVSLSQGGADAMGVREFDLRGRVFEEYGFTLPDAKSDVDWIDADHIYVATDFGPGTLTASGYPRVVKRWRRGTALSEAELVDL</sequence>
<proteinExistence type="predicted"/>
<keyword evidence="2" id="KW-1185">Reference proteome</keyword>
<comment type="caution">
    <text evidence="1">The sequence shown here is derived from an EMBL/GenBank/DDBJ whole genome shotgun (WGS) entry which is preliminary data.</text>
</comment>
<organism evidence="1 2">
    <name type="scientific">Phytohabitans maris</name>
    <dbReference type="NCBI Taxonomy" id="3071409"/>
    <lineage>
        <taxon>Bacteria</taxon>
        <taxon>Bacillati</taxon>
        <taxon>Actinomycetota</taxon>
        <taxon>Actinomycetes</taxon>
        <taxon>Micromonosporales</taxon>
        <taxon>Micromonosporaceae</taxon>
    </lineage>
</organism>
<dbReference type="RefSeq" id="WP_308716188.1">
    <property type="nucleotide sequence ID" value="NZ_JAVHUY010000035.1"/>
</dbReference>
<protein>
    <submittedName>
        <fullName evidence="1">Uncharacterized protein</fullName>
    </submittedName>
</protein>
<dbReference type="Proteomes" id="UP001230908">
    <property type="component" value="Unassembled WGS sequence"/>
</dbReference>
<accession>A0ABU0ZPI1</accession>
<evidence type="ECO:0000313" key="1">
    <source>
        <dbReference type="EMBL" id="MDQ7908920.1"/>
    </source>
</evidence>
<dbReference type="SUPFAM" id="SSF50993">
    <property type="entry name" value="Peptidase/esterase 'gauge' domain"/>
    <property type="match status" value="1"/>
</dbReference>
<name>A0ABU0ZPI1_9ACTN</name>
<dbReference type="EMBL" id="JAVHUY010000035">
    <property type="protein sequence ID" value="MDQ7908920.1"/>
    <property type="molecule type" value="Genomic_DNA"/>
</dbReference>
<reference evidence="1 2" key="1">
    <citation type="submission" date="2023-08" db="EMBL/GenBank/DDBJ databases">
        <title>Phytohabitans sansha sp. nov., isolated from marine sediment.</title>
        <authorList>
            <person name="Zhao Y."/>
            <person name="Yi K."/>
        </authorList>
    </citation>
    <scope>NUCLEOTIDE SEQUENCE [LARGE SCALE GENOMIC DNA]</scope>
    <source>
        <strain evidence="1 2">ZYX-F-186</strain>
    </source>
</reference>
<gene>
    <name evidence="1" type="ORF">RB614_30755</name>
</gene>